<reference evidence="3 4" key="1">
    <citation type="submission" date="2019-11" db="EMBL/GenBank/DDBJ databases">
        <authorList>
            <person name="Zheng R.K."/>
            <person name="Sun C.M."/>
        </authorList>
    </citation>
    <scope>NUCLEOTIDE SEQUENCE [LARGE SCALE GENOMIC DNA]</scope>
    <source>
        <strain evidence="3 4">WC007</strain>
    </source>
</reference>
<evidence type="ECO:0000313" key="3">
    <source>
        <dbReference type="EMBL" id="QGY47381.1"/>
    </source>
</evidence>
<dbReference type="EMBL" id="CP046401">
    <property type="protein sequence ID" value="QGY47381.1"/>
    <property type="molecule type" value="Genomic_DNA"/>
</dbReference>
<comment type="similarity">
    <text evidence="1">Belongs to the AHA1 family.</text>
</comment>
<dbReference type="AlphaFoldDB" id="A0A6I6JXV4"/>
<sequence>MKNLKRYYILKAEPKDVYNALTNQRMLEIWTGEEAQMEPVPNSEFSLWEGSISGLNLEFEENKKIVQQWYFEGQEDKSIVTIKLHPDKKGTSAQLEHTNIPDEAFENISEGWDEDYFGALNELFI</sequence>
<organism evidence="3 4">
    <name type="scientific">Maribellus comscasis</name>
    <dbReference type="NCBI Taxonomy" id="2681766"/>
    <lineage>
        <taxon>Bacteria</taxon>
        <taxon>Pseudomonadati</taxon>
        <taxon>Bacteroidota</taxon>
        <taxon>Bacteroidia</taxon>
        <taxon>Marinilabiliales</taxon>
        <taxon>Prolixibacteraceae</taxon>
        <taxon>Maribellus</taxon>
    </lineage>
</organism>
<dbReference type="SUPFAM" id="SSF55961">
    <property type="entry name" value="Bet v1-like"/>
    <property type="match status" value="1"/>
</dbReference>
<name>A0A6I6JXV4_9BACT</name>
<evidence type="ECO:0000313" key="4">
    <source>
        <dbReference type="Proteomes" id="UP000428260"/>
    </source>
</evidence>
<evidence type="ECO:0000256" key="1">
    <source>
        <dbReference type="ARBA" id="ARBA00006817"/>
    </source>
</evidence>
<dbReference type="Pfam" id="PF08327">
    <property type="entry name" value="AHSA1"/>
    <property type="match status" value="1"/>
</dbReference>
<gene>
    <name evidence="3" type="ORF">GM418_28050</name>
</gene>
<feature type="domain" description="Activator of Hsp90 ATPase homologue 1/2-like C-terminal" evidence="2">
    <location>
        <begin position="11"/>
        <end position="122"/>
    </location>
</feature>
<dbReference type="InterPro" id="IPR013538">
    <property type="entry name" value="ASHA1/2-like_C"/>
</dbReference>
<accession>A0A6I6JXV4</accession>
<dbReference type="RefSeq" id="WP_158871197.1">
    <property type="nucleotide sequence ID" value="NZ_CP046401.1"/>
</dbReference>
<proteinExistence type="inferred from homology"/>
<protein>
    <submittedName>
        <fullName evidence="3">ATPase</fullName>
    </submittedName>
</protein>
<keyword evidence="4" id="KW-1185">Reference proteome</keyword>
<dbReference type="Proteomes" id="UP000428260">
    <property type="component" value="Chromosome"/>
</dbReference>
<dbReference type="KEGG" id="mcos:GM418_28050"/>
<dbReference type="InterPro" id="IPR023393">
    <property type="entry name" value="START-like_dom_sf"/>
</dbReference>
<dbReference type="Gene3D" id="3.30.530.20">
    <property type="match status" value="1"/>
</dbReference>
<evidence type="ECO:0000259" key="2">
    <source>
        <dbReference type="Pfam" id="PF08327"/>
    </source>
</evidence>